<dbReference type="PANTHER" id="PTHR30221:SF1">
    <property type="entry name" value="SMALL-CONDUCTANCE MECHANOSENSITIVE CHANNEL"/>
    <property type="match status" value="1"/>
</dbReference>
<organism evidence="3 4">
    <name type="scientific">Phaeodactylibacter xiamenensis</name>
    <dbReference type="NCBI Taxonomy" id="1524460"/>
    <lineage>
        <taxon>Bacteria</taxon>
        <taxon>Pseudomonadati</taxon>
        <taxon>Bacteroidota</taxon>
        <taxon>Saprospiria</taxon>
        <taxon>Saprospirales</taxon>
        <taxon>Haliscomenobacteraceae</taxon>
        <taxon>Phaeodactylibacter</taxon>
    </lineage>
</organism>
<keyword evidence="4" id="KW-1185">Reference proteome</keyword>
<evidence type="ECO:0000313" key="4">
    <source>
        <dbReference type="Proteomes" id="UP000029736"/>
    </source>
</evidence>
<feature type="transmembrane region" description="Helical" evidence="1">
    <location>
        <begin position="177"/>
        <end position="196"/>
    </location>
</feature>
<dbReference type="InterPro" id="IPR023408">
    <property type="entry name" value="MscS_beta-dom_sf"/>
</dbReference>
<proteinExistence type="predicted"/>
<dbReference type="Gene3D" id="1.10.287.1260">
    <property type="match status" value="2"/>
</dbReference>
<evidence type="ECO:0000313" key="3">
    <source>
        <dbReference type="EMBL" id="KGE88936.1"/>
    </source>
</evidence>
<evidence type="ECO:0000256" key="1">
    <source>
        <dbReference type="SAM" id="Phobius"/>
    </source>
</evidence>
<evidence type="ECO:0000259" key="2">
    <source>
        <dbReference type="Pfam" id="PF00924"/>
    </source>
</evidence>
<feature type="domain" description="Mechanosensitive ion channel MscS" evidence="2">
    <location>
        <begin position="200"/>
        <end position="258"/>
    </location>
</feature>
<dbReference type="GO" id="GO:0008381">
    <property type="term" value="F:mechanosensitive monoatomic ion channel activity"/>
    <property type="evidence" value="ECO:0007669"/>
    <property type="project" value="InterPro"/>
</dbReference>
<protein>
    <recommendedName>
        <fullName evidence="2">Mechanosensitive ion channel MscS domain-containing protein</fullName>
    </recommendedName>
</protein>
<keyword evidence="1" id="KW-1133">Transmembrane helix</keyword>
<feature type="transmembrane region" description="Helical" evidence="1">
    <location>
        <begin position="75"/>
        <end position="92"/>
    </location>
</feature>
<feature type="transmembrane region" description="Helical" evidence="1">
    <location>
        <begin position="140"/>
        <end position="165"/>
    </location>
</feature>
<dbReference type="AlphaFoldDB" id="A0A098S9Y7"/>
<name>A0A098S9Y7_9BACT</name>
<feature type="transmembrane region" description="Helical" evidence="1">
    <location>
        <begin position="6"/>
        <end position="30"/>
    </location>
</feature>
<dbReference type="EMBL" id="JPOS01000013">
    <property type="protein sequence ID" value="KGE88936.1"/>
    <property type="molecule type" value="Genomic_DNA"/>
</dbReference>
<sequence length="267" mass="28832">MLEQLLAGFAAVVPNLLGAFAVLIIGLIVSKMARRLVRKMLKSIGADHLAERLNEIELLSNNNIRLVPSKLLSTVVYYFLLFIFVVAATDILNMEVISVLVGDILNYVPVVISALAVLVIGLFISDFLKNIVKTTCDSLAIPAAGLVSNIVFYFLFLNVIMIALSQAKIDTGFIQDNLSIILAGIVFAFAIGYGFASRSIVANFLASFYNKGKVSLGDNVEIEGVTGKVIAIDNSTITLDAKDRRVIVPLSKLTEKNIAILKSDAPV</sequence>
<dbReference type="Gene3D" id="2.30.30.60">
    <property type="match status" value="1"/>
</dbReference>
<feature type="transmembrane region" description="Helical" evidence="1">
    <location>
        <begin position="104"/>
        <end position="128"/>
    </location>
</feature>
<keyword evidence="1" id="KW-0472">Membrane</keyword>
<accession>A0A098S9Y7</accession>
<dbReference type="Pfam" id="PF00924">
    <property type="entry name" value="MS_channel_2nd"/>
    <property type="match status" value="1"/>
</dbReference>
<dbReference type="InterPro" id="IPR045275">
    <property type="entry name" value="MscS_archaea/bacteria_type"/>
</dbReference>
<reference evidence="3 4" key="1">
    <citation type="journal article" date="2014" name="Int. J. Syst. Evol. Microbiol.">
        <title>Phaeodactylibacter xiamenensis gen. nov., sp. nov., a member of the family Saprospiraceae isolated from the marine alga Phaeodactylum tricornutum.</title>
        <authorList>
            <person name="Chen Z.Jr."/>
            <person name="Lei X."/>
            <person name="Lai Q."/>
            <person name="Li Y."/>
            <person name="Zhang B."/>
            <person name="Zhang J."/>
            <person name="Zhang H."/>
            <person name="Yang L."/>
            <person name="Zheng W."/>
            <person name="Tian Y."/>
            <person name="Yu Z."/>
            <person name="Xu H.Jr."/>
            <person name="Zheng T."/>
        </authorList>
    </citation>
    <scope>NUCLEOTIDE SEQUENCE [LARGE SCALE GENOMIC DNA]</scope>
    <source>
        <strain evidence="3 4">KD52</strain>
    </source>
</reference>
<dbReference type="InterPro" id="IPR006685">
    <property type="entry name" value="MscS_channel_2nd"/>
</dbReference>
<keyword evidence="1" id="KW-0812">Transmembrane</keyword>
<dbReference type="GO" id="GO:0016020">
    <property type="term" value="C:membrane"/>
    <property type="evidence" value="ECO:0007669"/>
    <property type="project" value="InterPro"/>
</dbReference>
<dbReference type="PANTHER" id="PTHR30221">
    <property type="entry name" value="SMALL-CONDUCTANCE MECHANOSENSITIVE CHANNEL"/>
    <property type="match status" value="1"/>
</dbReference>
<gene>
    <name evidence="3" type="ORF">IX84_05990</name>
</gene>
<dbReference type="Proteomes" id="UP000029736">
    <property type="component" value="Unassembled WGS sequence"/>
</dbReference>
<dbReference type="Pfam" id="PF05552">
    <property type="entry name" value="MS_channel_1st_1"/>
    <property type="match status" value="2"/>
</dbReference>
<dbReference type="InterPro" id="IPR008910">
    <property type="entry name" value="MSC_TM_helix"/>
</dbReference>
<dbReference type="STRING" id="1524460.IX84_05990"/>
<comment type="caution">
    <text evidence="3">The sequence shown here is derived from an EMBL/GenBank/DDBJ whole genome shotgun (WGS) entry which is preliminary data.</text>
</comment>